<evidence type="ECO:0000259" key="2">
    <source>
        <dbReference type="Pfam" id="PF26572"/>
    </source>
</evidence>
<dbReference type="EMBL" id="JACHGT010000001">
    <property type="protein sequence ID" value="MBB6032266.1"/>
    <property type="molecule type" value="Genomic_DNA"/>
</dbReference>
<organism evidence="3 4">
    <name type="scientific">Phytomonospora endophytica</name>
    <dbReference type="NCBI Taxonomy" id="714109"/>
    <lineage>
        <taxon>Bacteria</taxon>
        <taxon>Bacillati</taxon>
        <taxon>Actinomycetota</taxon>
        <taxon>Actinomycetes</taxon>
        <taxon>Micromonosporales</taxon>
        <taxon>Micromonosporaceae</taxon>
        <taxon>Phytomonospora</taxon>
    </lineage>
</organism>
<name>A0A841F7S6_9ACTN</name>
<proteinExistence type="predicted"/>
<dbReference type="RefSeq" id="WP_184785191.1">
    <property type="nucleotide sequence ID" value="NZ_BONT01000062.1"/>
</dbReference>
<feature type="domain" description="DUF8010" evidence="1">
    <location>
        <begin position="11"/>
        <end position="78"/>
    </location>
</feature>
<comment type="caution">
    <text evidence="3">The sequence shown here is derived from an EMBL/GenBank/DDBJ whole genome shotgun (WGS) entry which is preliminary data.</text>
</comment>
<evidence type="ECO:0000313" key="3">
    <source>
        <dbReference type="EMBL" id="MBB6032266.1"/>
    </source>
</evidence>
<accession>A0A841F7S6</accession>
<dbReference type="InterPro" id="IPR058323">
    <property type="entry name" value="DUF8010"/>
</dbReference>
<dbReference type="AlphaFoldDB" id="A0A841F7S6"/>
<dbReference type="Pfam" id="PF26572">
    <property type="entry name" value="DUF8185"/>
    <property type="match status" value="1"/>
</dbReference>
<protein>
    <submittedName>
        <fullName evidence="3">Uncharacterized protein</fullName>
    </submittedName>
</protein>
<reference evidence="3 4" key="1">
    <citation type="submission" date="2020-08" db="EMBL/GenBank/DDBJ databases">
        <title>Genomic Encyclopedia of Type Strains, Phase IV (KMG-IV): sequencing the most valuable type-strain genomes for metagenomic binning, comparative biology and taxonomic classification.</title>
        <authorList>
            <person name="Goeker M."/>
        </authorList>
    </citation>
    <scope>NUCLEOTIDE SEQUENCE [LARGE SCALE GENOMIC DNA]</scope>
    <source>
        <strain evidence="3 4">YIM 65646</strain>
    </source>
</reference>
<evidence type="ECO:0000259" key="1">
    <source>
        <dbReference type="Pfam" id="PF26035"/>
    </source>
</evidence>
<keyword evidence="4" id="KW-1185">Reference proteome</keyword>
<dbReference type="InterPro" id="IPR058498">
    <property type="entry name" value="DUF8185"/>
</dbReference>
<feature type="domain" description="DUF8185" evidence="2">
    <location>
        <begin position="93"/>
        <end position="192"/>
    </location>
</feature>
<dbReference type="Proteomes" id="UP000548476">
    <property type="component" value="Unassembled WGS sequence"/>
</dbReference>
<evidence type="ECO:0000313" key="4">
    <source>
        <dbReference type="Proteomes" id="UP000548476"/>
    </source>
</evidence>
<gene>
    <name evidence="3" type="ORF">HNR73_000108</name>
</gene>
<dbReference type="Pfam" id="PF26035">
    <property type="entry name" value="DUF8010"/>
    <property type="match status" value="1"/>
</dbReference>
<sequence>MSGVDPAGLIGAGSAEEAADFAARAMRFSPEALVRLRPSGDGTGRLWTVLPFRVLACRTVATAHDDDVTVRAADLLRSGPPSRHDGSWRTTLPTSDGEVLETLPGAEVVRLDRAAGETLRSRRGQGVGDRRLRDALLDHVAVTVVGDETKHEVPLRLIVGLLRMGLHDAAAPVSVRLAGRRIGLTGAKGSVWGLEAGLRVL</sequence>